<evidence type="ECO:0000256" key="1">
    <source>
        <dbReference type="SAM" id="SignalP"/>
    </source>
</evidence>
<evidence type="ECO:0000313" key="3">
    <source>
        <dbReference type="Proteomes" id="UP001321473"/>
    </source>
</evidence>
<evidence type="ECO:0000313" key="2">
    <source>
        <dbReference type="EMBL" id="KAK8771630.1"/>
    </source>
</evidence>
<sequence>MMLLLVVKNSFFVFIYLQGTLGTFTRASTRIPHQNNQGAMTSNMCHAQGRASLLVTRTDSAKTAHWAVARAVARKNRMCPNLGQLTPLLIALTTMREPMSSCSRNNSRYSSRYSSQYNNRYSSLYNSHWNSRNSNNSYQKTCFETGLSTSAHRGRSTTTTARLRYPSGRSRKIGTNTTQGVAMVAVALAASAVPAAAAVAAATAPRGVPLLQHQVFLIPAGGGPSHALKIGPQLLWLHQHRRQLQLARLPLSQLPTAGKMRSIPLLAATLWCLVQHGLTNSLQQQGIRMTLAGLHSRVTKTLGKMHRHRTWIFPHRGVAEALQTVRLNQAAASRSQAPQCFCPSHQ</sequence>
<evidence type="ECO:0008006" key="4">
    <source>
        <dbReference type="Google" id="ProtNLM"/>
    </source>
</evidence>
<accession>A0AAQ4EAG4</accession>
<name>A0AAQ4EAG4_AMBAM</name>
<protein>
    <recommendedName>
        <fullName evidence="4">Secreted protein</fullName>
    </recommendedName>
</protein>
<gene>
    <name evidence="2" type="ORF">V5799_025124</name>
</gene>
<keyword evidence="1" id="KW-0732">Signal</keyword>
<dbReference type="Proteomes" id="UP001321473">
    <property type="component" value="Unassembled WGS sequence"/>
</dbReference>
<comment type="caution">
    <text evidence="2">The sequence shown here is derived from an EMBL/GenBank/DDBJ whole genome shotgun (WGS) entry which is preliminary data.</text>
</comment>
<dbReference type="EMBL" id="JARKHS020019533">
    <property type="protein sequence ID" value="KAK8771630.1"/>
    <property type="molecule type" value="Genomic_DNA"/>
</dbReference>
<feature type="signal peptide" evidence="1">
    <location>
        <begin position="1"/>
        <end position="22"/>
    </location>
</feature>
<feature type="chain" id="PRO_5042913523" description="Secreted protein" evidence="1">
    <location>
        <begin position="23"/>
        <end position="346"/>
    </location>
</feature>
<proteinExistence type="predicted"/>
<reference evidence="2 3" key="1">
    <citation type="journal article" date="2023" name="Arcadia Sci">
        <title>De novo assembly of a long-read Amblyomma americanum tick genome.</title>
        <authorList>
            <person name="Chou S."/>
            <person name="Poskanzer K.E."/>
            <person name="Rollins M."/>
            <person name="Thuy-Boun P.S."/>
        </authorList>
    </citation>
    <scope>NUCLEOTIDE SEQUENCE [LARGE SCALE GENOMIC DNA]</scope>
    <source>
        <strain evidence="2">F_SG_1</strain>
        <tissue evidence="2">Salivary glands</tissue>
    </source>
</reference>
<keyword evidence="3" id="KW-1185">Reference proteome</keyword>
<dbReference type="AlphaFoldDB" id="A0AAQ4EAG4"/>
<organism evidence="2 3">
    <name type="scientific">Amblyomma americanum</name>
    <name type="common">Lone star tick</name>
    <dbReference type="NCBI Taxonomy" id="6943"/>
    <lineage>
        <taxon>Eukaryota</taxon>
        <taxon>Metazoa</taxon>
        <taxon>Ecdysozoa</taxon>
        <taxon>Arthropoda</taxon>
        <taxon>Chelicerata</taxon>
        <taxon>Arachnida</taxon>
        <taxon>Acari</taxon>
        <taxon>Parasitiformes</taxon>
        <taxon>Ixodida</taxon>
        <taxon>Ixodoidea</taxon>
        <taxon>Ixodidae</taxon>
        <taxon>Amblyomminae</taxon>
        <taxon>Amblyomma</taxon>
    </lineage>
</organism>